<organism evidence="2 3">
    <name type="scientific">Dissostichus mawsoni</name>
    <name type="common">Antarctic cod</name>
    <dbReference type="NCBI Taxonomy" id="36200"/>
    <lineage>
        <taxon>Eukaryota</taxon>
        <taxon>Metazoa</taxon>
        <taxon>Chordata</taxon>
        <taxon>Craniata</taxon>
        <taxon>Vertebrata</taxon>
        <taxon>Euteleostomi</taxon>
        <taxon>Actinopterygii</taxon>
        <taxon>Neopterygii</taxon>
        <taxon>Teleostei</taxon>
        <taxon>Neoteleostei</taxon>
        <taxon>Acanthomorphata</taxon>
        <taxon>Eupercaria</taxon>
        <taxon>Perciformes</taxon>
        <taxon>Notothenioidei</taxon>
        <taxon>Nototheniidae</taxon>
        <taxon>Dissostichus</taxon>
    </lineage>
</organism>
<keyword evidence="3" id="KW-1185">Reference proteome</keyword>
<accession>A0A7J5XAY6</accession>
<proteinExistence type="predicted"/>
<dbReference type="Proteomes" id="UP000518266">
    <property type="component" value="Unassembled WGS sequence"/>
</dbReference>
<evidence type="ECO:0000313" key="2">
    <source>
        <dbReference type="EMBL" id="KAF3834162.1"/>
    </source>
</evidence>
<sequence length="163" mass="18453">MFSRPAGKGGVYSYLIDFHRLVHLLLFPRRDLQQKQEAGQQRQSFVASVQSCSHDAELRQVRQLLDLDDGVVQGGLQALGHHVGQDYCHHHGQDVGDLTCQLKADHCRGYRVSDSPGRLTNDCVPSWDDAVKDAIEHNPMRKQRGHDLSHQPAECSSYRTREK</sequence>
<feature type="region of interest" description="Disordered" evidence="1">
    <location>
        <begin position="139"/>
        <end position="163"/>
    </location>
</feature>
<feature type="compositionally biased region" description="Basic and acidic residues" evidence="1">
    <location>
        <begin position="139"/>
        <end position="149"/>
    </location>
</feature>
<gene>
    <name evidence="2" type="ORF">F7725_025366</name>
</gene>
<protein>
    <submittedName>
        <fullName evidence="2">Uncharacterized protein</fullName>
    </submittedName>
</protein>
<dbReference type="AlphaFoldDB" id="A0A7J5XAY6"/>
<evidence type="ECO:0000313" key="3">
    <source>
        <dbReference type="Proteomes" id="UP000518266"/>
    </source>
</evidence>
<dbReference type="EMBL" id="JAAKFY010000026">
    <property type="protein sequence ID" value="KAF3834162.1"/>
    <property type="molecule type" value="Genomic_DNA"/>
</dbReference>
<comment type="caution">
    <text evidence="2">The sequence shown here is derived from an EMBL/GenBank/DDBJ whole genome shotgun (WGS) entry which is preliminary data.</text>
</comment>
<evidence type="ECO:0000256" key="1">
    <source>
        <dbReference type="SAM" id="MobiDB-lite"/>
    </source>
</evidence>
<name>A0A7J5XAY6_DISMA</name>
<reference evidence="2 3" key="1">
    <citation type="submission" date="2020-03" db="EMBL/GenBank/DDBJ databases">
        <title>Dissostichus mawsoni Genome sequencing and assembly.</title>
        <authorList>
            <person name="Park H."/>
        </authorList>
    </citation>
    <scope>NUCLEOTIDE SEQUENCE [LARGE SCALE GENOMIC DNA]</scope>
    <source>
        <strain evidence="2">DM0001</strain>
        <tissue evidence="2">Muscle</tissue>
    </source>
</reference>